<evidence type="ECO:0000313" key="4">
    <source>
        <dbReference type="Proteomes" id="UP000326780"/>
    </source>
</evidence>
<dbReference type="AlphaFoldDB" id="A0A5Q0M2V5"/>
<name>A0A5Q0M2V5_VARPD</name>
<dbReference type="Pfam" id="PF08929">
    <property type="entry name" value="PoNi_C"/>
    <property type="match status" value="1"/>
</dbReference>
<evidence type="ECO:0000256" key="1">
    <source>
        <dbReference type="SAM" id="MobiDB-lite"/>
    </source>
</evidence>
<feature type="region of interest" description="Disordered" evidence="1">
    <location>
        <begin position="264"/>
        <end position="283"/>
    </location>
</feature>
<accession>A0A5Q0M2V5</accession>
<feature type="domain" description="PoNi C-terminal" evidence="2">
    <location>
        <begin position="146"/>
        <end position="251"/>
    </location>
</feature>
<reference evidence="3 4" key="1">
    <citation type="submission" date="2019-10" db="EMBL/GenBank/DDBJ databases">
        <title>Complete genome sequence of Variovorax paradoxus 5C-2.</title>
        <authorList>
            <person name="Gogoleva N.E."/>
            <person name="Balkin A.S."/>
        </authorList>
    </citation>
    <scope>NUCLEOTIDE SEQUENCE [LARGE SCALE GENOMIC DNA]</scope>
    <source>
        <strain evidence="3 4">5C-2</strain>
    </source>
</reference>
<dbReference type="Gene3D" id="1.10.3920.10">
    <property type="entry name" value="PA2201 C-terminal domain-like"/>
    <property type="match status" value="1"/>
</dbReference>
<dbReference type="Proteomes" id="UP000326780">
    <property type="component" value="Chromosome"/>
</dbReference>
<organism evidence="3 4">
    <name type="scientific">Variovorax paradoxus</name>
    <dbReference type="NCBI Taxonomy" id="34073"/>
    <lineage>
        <taxon>Bacteria</taxon>
        <taxon>Pseudomonadati</taxon>
        <taxon>Pseudomonadota</taxon>
        <taxon>Betaproteobacteria</taxon>
        <taxon>Burkholderiales</taxon>
        <taxon>Comamonadaceae</taxon>
        <taxon>Variovorax</taxon>
    </lineage>
</organism>
<evidence type="ECO:0000313" key="3">
    <source>
        <dbReference type="EMBL" id="QFZ82805.1"/>
    </source>
</evidence>
<sequence length="334" mass="37524">MTDFYSDRRERFLNEEPYLLLVNATRENVAELEGYLKNDLASADENAWSRWHSFLAGAKFSLFVGDYSVGSPVQEIAKVFPSLIQAVEAENLPHPIYQTEPVFLEELDGYHYAMTLLSLANLLRHDDLVPRVAALFDVARAENRGKDALYEALLGKLGLPTVPAKGMLRFLKAHPLLSKAIEAAPQKRPLFIAEFLKKWYPAMKGTYWHGLHDRAPQSFFGYWAFEAGLVTYLWDIDDSSYRDLPFYPKDLVDYARTHGAVASPDTSASLSAQDGPPVSTRGGEPCPLAGWWFTPAKAGSRRYFKADEVMPVIEGSSYGATFWQWSADQTAPKL</sequence>
<evidence type="ECO:0000259" key="2">
    <source>
        <dbReference type="Pfam" id="PF08929"/>
    </source>
</evidence>
<proteinExistence type="predicted"/>
<dbReference type="EMBL" id="CP045644">
    <property type="protein sequence ID" value="QFZ82805.1"/>
    <property type="molecule type" value="Genomic_DNA"/>
</dbReference>
<dbReference type="SUPFAM" id="SSF140731">
    <property type="entry name" value="PA2201 C-terminal domain-like"/>
    <property type="match status" value="1"/>
</dbReference>
<protein>
    <submittedName>
        <fullName evidence="3">DUF1911 domain-containing protein</fullName>
    </submittedName>
</protein>
<dbReference type="InterPro" id="IPR015025">
    <property type="entry name" value="PoNi_C"/>
</dbReference>
<dbReference type="InterPro" id="IPR028983">
    <property type="entry name" value="PA2201-like_C"/>
</dbReference>
<gene>
    <name evidence="3" type="ORF">GFK26_08545</name>
</gene>
<dbReference type="RefSeq" id="WP_153281617.1">
    <property type="nucleotide sequence ID" value="NZ_CP045644.1"/>
</dbReference>